<dbReference type="EMBL" id="CP142736">
    <property type="protein sequence ID" value="WUR04944.1"/>
    <property type="molecule type" value="Genomic_DNA"/>
</dbReference>
<organism evidence="1 2">
    <name type="scientific">Vairimorpha necatrix</name>
    <dbReference type="NCBI Taxonomy" id="6039"/>
    <lineage>
        <taxon>Eukaryota</taxon>
        <taxon>Fungi</taxon>
        <taxon>Fungi incertae sedis</taxon>
        <taxon>Microsporidia</taxon>
        <taxon>Nosematidae</taxon>
        <taxon>Vairimorpha</taxon>
    </lineage>
</organism>
<reference evidence="1" key="1">
    <citation type="journal article" date="2024" name="BMC Genomics">
        <title>Functional annotation of a divergent genome using sequence and structure-based similarity.</title>
        <authorList>
            <person name="Svedberg D."/>
            <person name="Winiger R.R."/>
            <person name="Berg A."/>
            <person name="Sharma H."/>
            <person name="Tellgren-Roth C."/>
            <person name="Debrunner-Vossbrinck B.A."/>
            <person name="Vossbrinck C.R."/>
            <person name="Barandun J."/>
        </authorList>
    </citation>
    <scope>NUCLEOTIDE SEQUENCE</scope>
    <source>
        <strain evidence="1">Illinois isolate</strain>
    </source>
</reference>
<keyword evidence="2" id="KW-1185">Reference proteome</keyword>
<evidence type="ECO:0000313" key="1">
    <source>
        <dbReference type="EMBL" id="WUR04944.1"/>
    </source>
</evidence>
<dbReference type="GeneID" id="90542784"/>
<protein>
    <submittedName>
        <fullName evidence="1">Uncharacterized protein</fullName>
    </submittedName>
</protein>
<evidence type="ECO:0000313" key="2">
    <source>
        <dbReference type="Proteomes" id="UP001334084"/>
    </source>
</evidence>
<sequence>MNEQTEFVIKVIHSHESVPEKCMFKRTIKKEQVVTSVENALEIIKNNFKHCQQLRYLLNDFHRIFKGYNQTNKKFKTRFVTVYVVNMPEVLQVDTKNRFLRFDSGMQDNDRFIVFFQISKKYD</sequence>
<accession>A0AAX4JG51</accession>
<dbReference type="Proteomes" id="UP001334084">
    <property type="component" value="Chromosome 11"/>
</dbReference>
<name>A0AAX4JG51_9MICR</name>
<dbReference type="KEGG" id="vnx:VNE69_11110"/>
<dbReference type="RefSeq" id="XP_065331089.1">
    <property type="nucleotide sequence ID" value="XM_065475017.1"/>
</dbReference>
<proteinExistence type="predicted"/>
<dbReference type="AlphaFoldDB" id="A0AAX4JG51"/>
<gene>
    <name evidence="1" type="ORF">VNE69_11110</name>
</gene>